<dbReference type="PANTHER" id="PTHR38787">
    <property type="entry name" value="REGULATORY P DOMAIN-CONTAINING PROTEIN"/>
    <property type="match status" value="1"/>
</dbReference>
<dbReference type="Proteomes" id="UP000013827">
    <property type="component" value="Unassembled WGS sequence"/>
</dbReference>
<sequence>MLGLSGLGSALVLSPFLLPDATALTAPSANQRRHLQNMARMAMTSPAGETHMRPSTPPKSGPAEPAANFDSLNVALKHHVPISTCCSGVYGSDIWGYTSAATGKEWALMCYMTGLSAVDVQTAAVVTAPSFTSPSSSWKDVKVFGHHAYYVTEALDQPGIVVFDLSGLDSDPPSISVGPAAIDNGGGPESSHNVVVDEVSGYLYRVGGWNDNKNVRMYDLNANPAAPQYIGKFGEGYVHDGQVTTFASGPYAGKQIFFAARALGWGWGARLQIWDVTDKSAIALLGNGTWPGAVYSHNVWVDIGTMRAYVGDELFSYSSGAPTTIFEFNVSDLSSPSFLTSFTNGVGAISHNHICRNGRLYVANYASGMRVFDLSSRSEMGYFDTYPDGDGTKNWNGAWGTYVFPASGLVVVSDQNRGLFILEDLGSSAPHPYCWGIHSGEQASGDLYCYESASSSSWHATICPGTCTSDYDSSVYNKQAPVSDLSYADSTTGRPWAECGQYTSHTWGVDLGSEVYVRYVRLQNRNDCCAERLTDVDIYLGSTAETYTGNALVKSDVSVSSNVMLEVEINALGRYIYLNRPSAAGLTVCKFYDSSVYNKQAPVSDLSYADSTTGRPWAECGQYTSHTWGVDLGSEVYVRYVRLQNRNDCCAERLTDVDIYLGSTAETYTGNALVKSDVSVSSNVMLEVEINALGRYIYLNRPSAAGLTVCKFYDSSVYNKQAPVSDLSYADSTTGRPWAECGQYTSHTWGVDLGSEVYVRYVRLQNRNDCCAERLTDVDIYLGSTAETYTGNALVKSDVSVSSNVMLEVEINALGRYIYLNRPSAAGLTVCKFYVYGYV</sequence>
<organism evidence="2 3">
    <name type="scientific">Emiliania huxleyi (strain CCMP1516)</name>
    <dbReference type="NCBI Taxonomy" id="280463"/>
    <lineage>
        <taxon>Eukaryota</taxon>
        <taxon>Haptista</taxon>
        <taxon>Haptophyta</taxon>
        <taxon>Prymnesiophyceae</taxon>
        <taxon>Isochrysidales</taxon>
        <taxon>Noelaerhabdaceae</taxon>
        <taxon>Emiliania</taxon>
    </lineage>
</organism>
<feature type="signal peptide" evidence="1">
    <location>
        <begin position="1"/>
        <end position="23"/>
    </location>
</feature>
<dbReference type="GeneID" id="17252522"/>
<dbReference type="SUPFAM" id="SSF49785">
    <property type="entry name" value="Galactose-binding domain-like"/>
    <property type="match status" value="3"/>
</dbReference>
<dbReference type="Pfam" id="PF22633">
    <property type="entry name" value="F5_F8_type_C_2"/>
    <property type="match status" value="3"/>
</dbReference>
<dbReference type="AlphaFoldDB" id="A0A0D3I540"/>
<dbReference type="EnsemblProtists" id="EOD06375">
    <property type="protein sequence ID" value="EOD06375"/>
    <property type="gene ID" value="EMIHUDRAFT_453472"/>
</dbReference>
<feature type="chain" id="PRO_5044290920" description="F5/8 type C domain-containing protein" evidence="1">
    <location>
        <begin position="24"/>
        <end position="839"/>
    </location>
</feature>
<evidence type="ECO:0008006" key="4">
    <source>
        <dbReference type="Google" id="ProtNLM"/>
    </source>
</evidence>
<accession>A0A0D3I540</accession>
<dbReference type="HOGENOM" id="CLU_339027_0_0_1"/>
<dbReference type="RefSeq" id="XP_005758804.1">
    <property type="nucleotide sequence ID" value="XM_005758747.1"/>
</dbReference>
<proteinExistence type="predicted"/>
<reference evidence="3" key="1">
    <citation type="journal article" date="2013" name="Nature">
        <title>Pan genome of the phytoplankton Emiliania underpins its global distribution.</title>
        <authorList>
            <person name="Read B.A."/>
            <person name="Kegel J."/>
            <person name="Klute M.J."/>
            <person name="Kuo A."/>
            <person name="Lefebvre S.C."/>
            <person name="Maumus F."/>
            <person name="Mayer C."/>
            <person name="Miller J."/>
            <person name="Monier A."/>
            <person name="Salamov A."/>
            <person name="Young J."/>
            <person name="Aguilar M."/>
            <person name="Claverie J.M."/>
            <person name="Frickenhaus S."/>
            <person name="Gonzalez K."/>
            <person name="Herman E.K."/>
            <person name="Lin Y.C."/>
            <person name="Napier J."/>
            <person name="Ogata H."/>
            <person name="Sarno A.F."/>
            <person name="Shmutz J."/>
            <person name="Schroeder D."/>
            <person name="de Vargas C."/>
            <person name="Verret F."/>
            <person name="von Dassow P."/>
            <person name="Valentin K."/>
            <person name="Van de Peer Y."/>
            <person name="Wheeler G."/>
            <person name="Dacks J.B."/>
            <person name="Delwiche C.F."/>
            <person name="Dyhrman S.T."/>
            <person name="Glockner G."/>
            <person name="John U."/>
            <person name="Richards T."/>
            <person name="Worden A.Z."/>
            <person name="Zhang X."/>
            <person name="Grigoriev I.V."/>
            <person name="Allen A.E."/>
            <person name="Bidle K."/>
            <person name="Borodovsky M."/>
            <person name="Bowler C."/>
            <person name="Brownlee C."/>
            <person name="Cock J.M."/>
            <person name="Elias M."/>
            <person name="Gladyshev V.N."/>
            <person name="Groth M."/>
            <person name="Guda C."/>
            <person name="Hadaegh A."/>
            <person name="Iglesias-Rodriguez M.D."/>
            <person name="Jenkins J."/>
            <person name="Jones B.M."/>
            <person name="Lawson T."/>
            <person name="Leese F."/>
            <person name="Lindquist E."/>
            <person name="Lobanov A."/>
            <person name="Lomsadze A."/>
            <person name="Malik S.B."/>
            <person name="Marsh M.E."/>
            <person name="Mackinder L."/>
            <person name="Mock T."/>
            <person name="Mueller-Roeber B."/>
            <person name="Pagarete A."/>
            <person name="Parker M."/>
            <person name="Probert I."/>
            <person name="Quesneville H."/>
            <person name="Raines C."/>
            <person name="Rensing S.A."/>
            <person name="Riano-Pachon D.M."/>
            <person name="Richier S."/>
            <person name="Rokitta S."/>
            <person name="Shiraiwa Y."/>
            <person name="Soanes D.M."/>
            <person name="van der Giezen M."/>
            <person name="Wahlund T.M."/>
            <person name="Williams B."/>
            <person name="Wilson W."/>
            <person name="Wolfe G."/>
            <person name="Wurch L.L."/>
        </authorList>
    </citation>
    <scope>NUCLEOTIDE SEQUENCE</scope>
</reference>
<dbReference type="NCBIfam" id="TIGR04312">
    <property type="entry name" value="choice_anch_B"/>
    <property type="match status" value="1"/>
</dbReference>
<dbReference type="InterPro" id="IPR008979">
    <property type="entry name" value="Galactose-bd-like_sf"/>
</dbReference>
<dbReference type="SUPFAM" id="SSF101908">
    <property type="entry name" value="Putative isomerase YbhE"/>
    <property type="match status" value="1"/>
</dbReference>
<dbReference type="PANTHER" id="PTHR38787:SF3">
    <property type="entry name" value="REGULATORY P DOMAIN-CONTAINING PROTEIN"/>
    <property type="match status" value="1"/>
</dbReference>
<dbReference type="GO" id="GO:0005576">
    <property type="term" value="C:extracellular region"/>
    <property type="evidence" value="ECO:0007669"/>
    <property type="project" value="TreeGrafter"/>
</dbReference>
<name>A0A0D3I540_EMIH1</name>
<dbReference type="PaxDb" id="2903-EOD06375"/>
<reference evidence="2" key="2">
    <citation type="submission" date="2024-10" db="UniProtKB">
        <authorList>
            <consortium name="EnsemblProtists"/>
        </authorList>
    </citation>
    <scope>IDENTIFICATION</scope>
</reference>
<keyword evidence="1" id="KW-0732">Signal</keyword>
<evidence type="ECO:0000313" key="2">
    <source>
        <dbReference type="EnsemblProtists" id="EOD06375"/>
    </source>
</evidence>
<dbReference type="InterPro" id="IPR027589">
    <property type="entry name" value="Choice_anch_B"/>
</dbReference>
<protein>
    <recommendedName>
        <fullName evidence="4">F5/8 type C domain-containing protein</fullName>
    </recommendedName>
</protein>
<evidence type="ECO:0000313" key="3">
    <source>
        <dbReference type="Proteomes" id="UP000013827"/>
    </source>
</evidence>
<dbReference type="KEGG" id="ehx:EMIHUDRAFT_453472"/>
<evidence type="ECO:0000256" key="1">
    <source>
        <dbReference type="SAM" id="SignalP"/>
    </source>
</evidence>
<dbReference type="Gene3D" id="2.60.120.260">
    <property type="entry name" value="Galactose-binding domain-like"/>
    <property type="match status" value="3"/>
</dbReference>
<keyword evidence="3" id="KW-1185">Reference proteome</keyword>